<comment type="subcellular location">
    <subcellularLocation>
        <location evidence="1">Membrane</location>
        <topology evidence="1">Single-pass type I membrane protein</topology>
    </subcellularLocation>
</comment>
<protein>
    <recommendedName>
        <fullName evidence="9">Leucine-rich repeat-containing N-terminal plant-type domain-containing protein</fullName>
    </recommendedName>
</protein>
<organism evidence="7 8">
    <name type="scientific">Stephania japonica</name>
    <dbReference type="NCBI Taxonomy" id="461633"/>
    <lineage>
        <taxon>Eukaryota</taxon>
        <taxon>Viridiplantae</taxon>
        <taxon>Streptophyta</taxon>
        <taxon>Embryophyta</taxon>
        <taxon>Tracheophyta</taxon>
        <taxon>Spermatophyta</taxon>
        <taxon>Magnoliopsida</taxon>
        <taxon>Ranunculales</taxon>
        <taxon>Menispermaceae</taxon>
        <taxon>Menispermoideae</taxon>
        <taxon>Cissampelideae</taxon>
        <taxon>Stephania</taxon>
    </lineage>
</organism>
<evidence type="ECO:0000256" key="1">
    <source>
        <dbReference type="ARBA" id="ARBA00004479"/>
    </source>
</evidence>
<keyword evidence="2" id="KW-0812">Transmembrane</keyword>
<reference evidence="7 8" key="1">
    <citation type="submission" date="2024-01" db="EMBL/GenBank/DDBJ databases">
        <title>Genome assemblies of Stephania.</title>
        <authorList>
            <person name="Yang L."/>
        </authorList>
    </citation>
    <scope>NUCLEOTIDE SEQUENCE [LARGE SCALE GENOMIC DNA]</scope>
    <source>
        <strain evidence="7">QJT</strain>
        <tissue evidence="7">Leaf</tissue>
    </source>
</reference>
<evidence type="ECO:0000313" key="7">
    <source>
        <dbReference type="EMBL" id="KAK9096159.1"/>
    </source>
</evidence>
<evidence type="ECO:0000256" key="2">
    <source>
        <dbReference type="ARBA" id="ARBA00022692"/>
    </source>
</evidence>
<keyword evidence="3" id="KW-0732">Signal</keyword>
<keyword evidence="5" id="KW-0472">Membrane</keyword>
<accession>A0AAP0EW73</accession>
<keyword evidence="8" id="KW-1185">Reference proteome</keyword>
<gene>
    <name evidence="7" type="ORF">Sjap_021656</name>
</gene>
<dbReference type="PANTHER" id="PTHR48061:SF2">
    <property type="entry name" value="RECEPTOR LIKE PROTEIN 30-LIKE"/>
    <property type="match status" value="1"/>
</dbReference>
<dbReference type="InterPro" id="IPR046956">
    <property type="entry name" value="RLP23-like"/>
</dbReference>
<dbReference type="EMBL" id="JBBNAE010000009">
    <property type="protein sequence ID" value="KAK9096159.1"/>
    <property type="molecule type" value="Genomic_DNA"/>
</dbReference>
<evidence type="ECO:0000313" key="8">
    <source>
        <dbReference type="Proteomes" id="UP001417504"/>
    </source>
</evidence>
<keyword evidence="4" id="KW-1133">Transmembrane helix</keyword>
<dbReference type="InterPro" id="IPR008164">
    <property type="entry name" value="XGLTT_rpt"/>
</dbReference>
<evidence type="ECO:0000256" key="5">
    <source>
        <dbReference type="ARBA" id="ARBA00023136"/>
    </source>
</evidence>
<dbReference type="Gene3D" id="3.80.10.10">
    <property type="entry name" value="Ribonuclease Inhibitor"/>
    <property type="match status" value="1"/>
</dbReference>
<evidence type="ECO:0000256" key="3">
    <source>
        <dbReference type="ARBA" id="ARBA00022729"/>
    </source>
</evidence>
<comment type="caution">
    <text evidence="7">The sequence shown here is derived from an EMBL/GenBank/DDBJ whole genome shotgun (WGS) entry which is preliminary data.</text>
</comment>
<dbReference type="PANTHER" id="PTHR48061">
    <property type="entry name" value="LEUCINE-RICH REPEAT RECEPTOR PROTEIN KINASE EMS1-LIKE-RELATED"/>
    <property type="match status" value="1"/>
</dbReference>
<proteinExistence type="predicted"/>
<dbReference type="InterPro" id="IPR032675">
    <property type="entry name" value="LRR_dom_sf"/>
</dbReference>
<dbReference type="SUPFAM" id="SSF52058">
    <property type="entry name" value="L domain-like"/>
    <property type="match status" value="1"/>
</dbReference>
<name>A0AAP0EW73_9MAGN</name>
<dbReference type="AlphaFoldDB" id="A0AAP0EW73"/>
<evidence type="ECO:0000256" key="6">
    <source>
        <dbReference type="ARBA" id="ARBA00023180"/>
    </source>
</evidence>
<sequence>MARVQEARPFVISMEVTTDCCTSWDGVTCDDFGFVIGLDVSESFFDASIDSNSSVFNLHHLKALNLAGNSFLNFSFPTLVAKLCSLTYFNLSGSFIPVGKDNVGLERIGVGTVELCTDVLGTAGLVTAGLCTAGLCTAGLVTAGLCTVCTAGVDFAKVTEKGREQVTKD</sequence>
<evidence type="ECO:0008006" key="9">
    <source>
        <dbReference type="Google" id="ProtNLM"/>
    </source>
</evidence>
<keyword evidence="6" id="KW-0325">Glycoprotein</keyword>
<dbReference type="GO" id="GO:0016020">
    <property type="term" value="C:membrane"/>
    <property type="evidence" value="ECO:0007669"/>
    <property type="project" value="UniProtKB-SubCell"/>
</dbReference>
<dbReference type="Proteomes" id="UP001417504">
    <property type="component" value="Unassembled WGS sequence"/>
</dbReference>
<dbReference type="Pfam" id="PF01744">
    <property type="entry name" value="GLTT"/>
    <property type="match status" value="1"/>
</dbReference>
<evidence type="ECO:0000256" key="4">
    <source>
        <dbReference type="ARBA" id="ARBA00022989"/>
    </source>
</evidence>